<protein>
    <recommendedName>
        <fullName evidence="1">F-box domain-containing protein</fullName>
    </recommendedName>
</protein>
<dbReference type="InterPro" id="IPR036047">
    <property type="entry name" value="F-box-like_dom_sf"/>
</dbReference>
<evidence type="ECO:0000313" key="2">
    <source>
        <dbReference type="EMBL" id="KAF5314305.1"/>
    </source>
</evidence>
<reference evidence="2 3" key="1">
    <citation type="journal article" date="2020" name="ISME J.">
        <title>Uncovering the hidden diversity of litter-decomposition mechanisms in mushroom-forming fungi.</title>
        <authorList>
            <person name="Floudas D."/>
            <person name="Bentzer J."/>
            <person name="Ahren D."/>
            <person name="Johansson T."/>
            <person name="Persson P."/>
            <person name="Tunlid A."/>
        </authorList>
    </citation>
    <scope>NUCLEOTIDE SEQUENCE [LARGE SCALE GENOMIC DNA]</scope>
    <source>
        <strain evidence="2 3">CBS 101986</strain>
    </source>
</reference>
<dbReference type="OrthoDB" id="2803201at2759"/>
<feature type="domain" description="F-box" evidence="1">
    <location>
        <begin position="84"/>
        <end position="129"/>
    </location>
</feature>
<gene>
    <name evidence="2" type="ORF">D9619_011832</name>
</gene>
<evidence type="ECO:0000259" key="1">
    <source>
        <dbReference type="PROSITE" id="PS50181"/>
    </source>
</evidence>
<keyword evidence="3" id="KW-1185">Reference proteome</keyword>
<dbReference type="InterPro" id="IPR001810">
    <property type="entry name" value="F-box_dom"/>
</dbReference>
<dbReference type="EMBL" id="JAACJJ010000044">
    <property type="protein sequence ID" value="KAF5314305.1"/>
    <property type="molecule type" value="Genomic_DNA"/>
</dbReference>
<organism evidence="2 3">
    <name type="scientific">Psilocybe cf. subviscida</name>
    <dbReference type="NCBI Taxonomy" id="2480587"/>
    <lineage>
        <taxon>Eukaryota</taxon>
        <taxon>Fungi</taxon>
        <taxon>Dikarya</taxon>
        <taxon>Basidiomycota</taxon>
        <taxon>Agaricomycotina</taxon>
        <taxon>Agaricomycetes</taxon>
        <taxon>Agaricomycetidae</taxon>
        <taxon>Agaricales</taxon>
        <taxon>Agaricineae</taxon>
        <taxon>Strophariaceae</taxon>
        <taxon>Psilocybe</taxon>
    </lineage>
</organism>
<dbReference type="Proteomes" id="UP000567179">
    <property type="component" value="Unassembled WGS sequence"/>
</dbReference>
<dbReference type="SUPFAM" id="SSF81383">
    <property type="entry name" value="F-box domain"/>
    <property type="match status" value="1"/>
</dbReference>
<accession>A0A8H5EVP2</accession>
<dbReference type="PROSITE" id="PS50181">
    <property type="entry name" value="FBOX"/>
    <property type="match status" value="1"/>
</dbReference>
<dbReference type="AlphaFoldDB" id="A0A8H5EVP2"/>
<dbReference type="CDD" id="cd09917">
    <property type="entry name" value="F-box_SF"/>
    <property type="match status" value="1"/>
</dbReference>
<comment type="caution">
    <text evidence="2">The sequence shown here is derived from an EMBL/GenBank/DDBJ whole genome shotgun (WGS) entry which is preliminary data.</text>
</comment>
<proteinExistence type="predicted"/>
<sequence length="593" mass="67252">MWMRPNELLVPHFLESQRSLPPRCEGQTFHNNPGTVISTGRLLFPQPPSTRHSMAGHCEGLGDPRDLDNCICHILVTNRPKTAPTSVDNLPIEMLNRIAEFCTWGALVAASQVNSRFRCVARRLLYQRMKFFLSIYLGPNWSGGFFATLKETSGAIIGGVPRCIVTFQDMGRILMKELPLEMNIVVPYNGNKSIRQWRKYLTSLGFSLSPRGIDGGGNELIMSLKSSPFDVKVIEVVQHRIGSVFLSASNTALMIAITSSHIHVLYPELHDDNVNVNFVIASPRRWWENNLCDFTFGLRTHSTTEFWQKPCGTACPVLWATIDNVPPLSYQWMKGTVVMDKDLDLWGFTWRLPGIRGHGLYPMRITTPVQLPSITRHCEYTMAIAFECIDLLHHHHPTMEDTSVIEGRLHIERKRHGYVANHINFIFMRWQERRGSLWLFLARENTIALCCVIGRVCREKLYMGEDGNYMKPGRAQNRSAAKWVFTIENPGDSYKELQKDFREAMNSLMTFEDISMSADVEDRRRETGGKNALLANWSPNSGGTMTFTRTMNGRKEPGKVGNINEGSLVVVEFALRIGSRGLQGIFKTVDVLL</sequence>
<evidence type="ECO:0000313" key="3">
    <source>
        <dbReference type="Proteomes" id="UP000567179"/>
    </source>
</evidence>
<name>A0A8H5EVP2_9AGAR</name>